<gene>
    <name evidence="1" type="ORF">METZ01_LOCUS226116</name>
</gene>
<protein>
    <submittedName>
        <fullName evidence="1">Uncharacterized protein</fullName>
    </submittedName>
</protein>
<accession>A0A382GEH6</accession>
<name>A0A382GEH6_9ZZZZ</name>
<reference evidence="1" key="1">
    <citation type="submission" date="2018-05" db="EMBL/GenBank/DDBJ databases">
        <authorList>
            <person name="Lanie J.A."/>
            <person name="Ng W.-L."/>
            <person name="Kazmierczak K.M."/>
            <person name="Andrzejewski T.M."/>
            <person name="Davidsen T.M."/>
            <person name="Wayne K.J."/>
            <person name="Tettelin H."/>
            <person name="Glass J.I."/>
            <person name="Rusch D."/>
            <person name="Podicherti R."/>
            <person name="Tsui H.-C.T."/>
            <person name="Winkler M.E."/>
        </authorList>
    </citation>
    <scope>NUCLEOTIDE SEQUENCE</scope>
</reference>
<sequence length="158" mass="17737">MAHHSIYKWGDMTIVSPQQTLTKAATPVNLFDLKRELEGNKLLIVDRTHSSEPIIQIIDHRNLTGFNPLIGKTPIDGRPRFPDVSKLYDKIERGFPRRVVNCLGPERFEEKKEANTSEAVALVSLSAAYAGWRIGAFGWNEECDPTGKELCKAIKAFS</sequence>
<evidence type="ECO:0000313" key="1">
    <source>
        <dbReference type="EMBL" id="SVB73262.1"/>
    </source>
</evidence>
<dbReference type="EMBL" id="UINC01054942">
    <property type="protein sequence ID" value="SVB73262.1"/>
    <property type="molecule type" value="Genomic_DNA"/>
</dbReference>
<proteinExistence type="predicted"/>
<organism evidence="1">
    <name type="scientific">marine metagenome</name>
    <dbReference type="NCBI Taxonomy" id="408172"/>
    <lineage>
        <taxon>unclassified sequences</taxon>
        <taxon>metagenomes</taxon>
        <taxon>ecological metagenomes</taxon>
    </lineage>
</organism>
<dbReference type="AlphaFoldDB" id="A0A382GEH6"/>